<feature type="domain" description="FF" evidence="4">
    <location>
        <begin position="324"/>
        <end position="383"/>
    </location>
</feature>
<feature type="compositionally biased region" description="Pro residues" evidence="2">
    <location>
        <begin position="88"/>
        <end position="100"/>
    </location>
</feature>
<feature type="region of interest" description="Disordered" evidence="2">
    <location>
        <begin position="194"/>
        <end position="264"/>
    </location>
</feature>
<feature type="region of interest" description="Disordered" evidence="2">
    <location>
        <begin position="459"/>
        <end position="493"/>
    </location>
</feature>
<keyword evidence="1" id="KW-0677">Repeat</keyword>
<name>A0A0L0HMD3_SPIPD</name>
<dbReference type="eggNOG" id="KOG0155">
    <property type="taxonomic scope" value="Eukaryota"/>
</dbReference>
<dbReference type="Pfam" id="PF00397">
    <property type="entry name" value="WW"/>
    <property type="match status" value="1"/>
</dbReference>
<feature type="compositionally biased region" description="Pro residues" evidence="2">
    <location>
        <begin position="44"/>
        <end position="56"/>
    </location>
</feature>
<feature type="domain" description="FF" evidence="4">
    <location>
        <begin position="396"/>
        <end position="451"/>
    </location>
</feature>
<dbReference type="InterPro" id="IPR001202">
    <property type="entry name" value="WW_dom"/>
</dbReference>
<dbReference type="Gene3D" id="1.10.10.440">
    <property type="entry name" value="FF domain"/>
    <property type="match status" value="5"/>
</dbReference>
<dbReference type="PROSITE" id="PS50020">
    <property type="entry name" value="WW_DOMAIN_2"/>
    <property type="match status" value="2"/>
</dbReference>
<dbReference type="OMA" id="MLKSTYT"/>
<evidence type="ECO:0000256" key="2">
    <source>
        <dbReference type="SAM" id="MobiDB-lite"/>
    </source>
</evidence>
<reference evidence="5 6" key="1">
    <citation type="submission" date="2009-08" db="EMBL/GenBank/DDBJ databases">
        <title>The Genome Sequence of Spizellomyces punctatus strain DAOM BR117.</title>
        <authorList>
            <consortium name="The Broad Institute Genome Sequencing Platform"/>
            <person name="Russ C."/>
            <person name="Cuomo C."/>
            <person name="Shea T."/>
            <person name="Young S.K."/>
            <person name="Zeng Q."/>
            <person name="Koehrsen M."/>
            <person name="Haas B."/>
            <person name="Borodovsky M."/>
            <person name="Guigo R."/>
            <person name="Alvarado L."/>
            <person name="Berlin A."/>
            <person name="Bochicchio J."/>
            <person name="Borenstein D."/>
            <person name="Chapman S."/>
            <person name="Chen Z."/>
            <person name="Engels R."/>
            <person name="Freedman E."/>
            <person name="Gellesch M."/>
            <person name="Goldberg J."/>
            <person name="Griggs A."/>
            <person name="Gujja S."/>
            <person name="Heiman D."/>
            <person name="Hepburn T."/>
            <person name="Howarth C."/>
            <person name="Jen D."/>
            <person name="Larson L."/>
            <person name="Lewis B."/>
            <person name="Mehta T."/>
            <person name="Park D."/>
            <person name="Pearson M."/>
            <person name="Roberts A."/>
            <person name="Saif S."/>
            <person name="Shenoy N."/>
            <person name="Sisk P."/>
            <person name="Stolte C."/>
            <person name="Sykes S."/>
            <person name="Thomson T."/>
            <person name="Walk T."/>
            <person name="White J."/>
            <person name="Yandava C."/>
            <person name="Burger G."/>
            <person name="Gray M.W."/>
            <person name="Holland P.W.H."/>
            <person name="King N."/>
            <person name="Lang F.B.F."/>
            <person name="Roger A.J."/>
            <person name="Ruiz-Trillo I."/>
            <person name="Lander E."/>
            <person name="Nusbaum C."/>
        </authorList>
    </citation>
    <scope>NUCLEOTIDE SEQUENCE [LARGE SCALE GENOMIC DNA]</scope>
    <source>
        <strain evidence="5 6">DAOM BR117</strain>
    </source>
</reference>
<organism evidence="5 6">
    <name type="scientific">Spizellomyces punctatus (strain DAOM BR117)</name>
    <dbReference type="NCBI Taxonomy" id="645134"/>
    <lineage>
        <taxon>Eukaryota</taxon>
        <taxon>Fungi</taxon>
        <taxon>Fungi incertae sedis</taxon>
        <taxon>Chytridiomycota</taxon>
        <taxon>Chytridiomycota incertae sedis</taxon>
        <taxon>Chytridiomycetes</taxon>
        <taxon>Spizellomycetales</taxon>
        <taxon>Spizellomycetaceae</taxon>
        <taxon>Spizellomyces</taxon>
    </lineage>
</organism>
<evidence type="ECO:0000313" key="6">
    <source>
        <dbReference type="Proteomes" id="UP000053201"/>
    </source>
</evidence>
<evidence type="ECO:0000313" key="5">
    <source>
        <dbReference type="EMBL" id="KND02267.1"/>
    </source>
</evidence>
<dbReference type="OrthoDB" id="410044at2759"/>
<dbReference type="CDD" id="cd00201">
    <property type="entry name" value="WW"/>
    <property type="match status" value="2"/>
</dbReference>
<dbReference type="InterPro" id="IPR045148">
    <property type="entry name" value="TCRG1-like"/>
</dbReference>
<dbReference type="SMART" id="SM00441">
    <property type="entry name" value="FF"/>
    <property type="match status" value="5"/>
</dbReference>
<dbReference type="SMART" id="SM00456">
    <property type="entry name" value="WW"/>
    <property type="match status" value="2"/>
</dbReference>
<dbReference type="VEuPathDB" id="FungiDB:SPPG_02745"/>
<dbReference type="RefSeq" id="XP_016610306.1">
    <property type="nucleotide sequence ID" value="XM_016751029.1"/>
</dbReference>
<dbReference type="GO" id="GO:0070063">
    <property type="term" value="F:RNA polymerase binding"/>
    <property type="evidence" value="ECO:0007669"/>
    <property type="project" value="InterPro"/>
</dbReference>
<dbReference type="PROSITE" id="PS51676">
    <property type="entry name" value="FF"/>
    <property type="match status" value="3"/>
</dbReference>
<dbReference type="InterPro" id="IPR036020">
    <property type="entry name" value="WW_dom_sf"/>
</dbReference>
<protein>
    <recommendedName>
        <fullName evidence="7">Transcription elongation regulator 1</fullName>
    </recommendedName>
</protein>
<dbReference type="GO" id="GO:0005634">
    <property type="term" value="C:nucleus"/>
    <property type="evidence" value="ECO:0007669"/>
    <property type="project" value="TreeGrafter"/>
</dbReference>
<dbReference type="GO" id="GO:0003712">
    <property type="term" value="F:transcription coregulator activity"/>
    <property type="evidence" value="ECO:0007669"/>
    <property type="project" value="TreeGrafter"/>
</dbReference>
<dbReference type="PROSITE" id="PS01159">
    <property type="entry name" value="WW_DOMAIN_1"/>
    <property type="match status" value="1"/>
</dbReference>
<feature type="compositionally biased region" description="Basic and acidic residues" evidence="2">
    <location>
        <begin position="199"/>
        <end position="213"/>
    </location>
</feature>
<proteinExistence type="predicted"/>
<evidence type="ECO:0000256" key="1">
    <source>
        <dbReference type="ARBA" id="ARBA00022737"/>
    </source>
</evidence>
<dbReference type="SUPFAM" id="SSF81698">
    <property type="entry name" value="FF domain"/>
    <property type="match status" value="4"/>
</dbReference>
<dbReference type="STRING" id="645134.A0A0L0HMD3"/>
<keyword evidence="6" id="KW-1185">Reference proteome</keyword>
<sequence length="733" mass="85863">MDPLDPEYDPAAPRTRPPQRQRPPRQLPVSQPGAASPGNGQLPIRPPPPPPGPPPVHLAWSEHRDPNGSFYYYNSITKESRWERPAEYRPPPPPPRPPMAGAPAQQILQTSKQLKPAGTDENSERKATPPSAPASEHPIGMKKLPSTKWTIVLTSKDHEFFYNMETKESVWDMPDEIGDLIGQLIAEAMGVDIGEDGDEFHSEAEPENEPKEVMDEEVDVNATGTASKRKAEDNEEAEGVAKRRKEDEAPEPSGDEIKAEALTQEQKNEEFTKLLREMDVSPYSTWEKELPKIIHDRRYTLIGTLKERKQVFEQYCKVRVVELREEKKHKVKDTKEAYLSLLKDEVTYRTRWDDFSRKFKRDERFARFDAKEREPLFKAHIAALKGNELERKRSETRAAKDGFIQLLRETKEVDVDASWRRIKRLIEDDRRYQAVRSSGEREEIFREYIRKLTEEDEEHQRRLEKERKERDRKAREEASLREREAQVRREQSRLNRERNMHRESLQKEDATTLFQTILVDFVRNADAKWRDARSSLERDSRWDRCRALDDMQKERLFSDHLARLQEKRLAAFHSALKDTTDLTTTWDQVRGWILQDPRARKLASSDDLDELEDVVKRTFERFQAERKEKAQSDLLELLRENNFVKFHVKQAVVETRAKSLEKGEGEPKEGDEWGHISLEEIMKVLMEDKRYIQLDAYVEERDRAVKEHVRDLIRTYRAERGGTVDRTLVHMGK</sequence>
<dbReference type="AlphaFoldDB" id="A0A0L0HMD3"/>
<feature type="region of interest" description="Disordered" evidence="2">
    <location>
        <begin position="1"/>
        <end position="64"/>
    </location>
</feature>
<accession>A0A0L0HMD3</accession>
<dbReference type="SUPFAM" id="SSF51045">
    <property type="entry name" value="WW domain"/>
    <property type="match status" value="2"/>
</dbReference>
<dbReference type="Proteomes" id="UP000053201">
    <property type="component" value="Unassembled WGS sequence"/>
</dbReference>
<dbReference type="InterPro" id="IPR036517">
    <property type="entry name" value="FF_domain_sf"/>
</dbReference>
<feature type="domain" description="WW" evidence="3">
    <location>
        <begin position="54"/>
        <end position="87"/>
    </location>
</feature>
<feature type="domain" description="WW" evidence="3">
    <location>
        <begin position="149"/>
        <end position="176"/>
    </location>
</feature>
<feature type="region of interest" description="Disordered" evidence="2">
    <location>
        <begin position="81"/>
        <end position="142"/>
    </location>
</feature>
<dbReference type="InterPro" id="IPR002713">
    <property type="entry name" value="FF_domain"/>
</dbReference>
<dbReference type="Pfam" id="PF01846">
    <property type="entry name" value="FF"/>
    <property type="match status" value="4"/>
</dbReference>
<feature type="compositionally biased region" description="Low complexity" evidence="2">
    <location>
        <begin position="27"/>
        <end position="43"/>
    </location>
</feature>
<gene>
    <name evidence="5" type="ORF">SPPG_02745</name>
</gene>
<dbReference type="EMBL" id="KQ257453">
    <property type="protein sequence ID" value="KND02267.1"/>
    <property type="molecule type" value="Genomic_DNA"/>
</dbReference>
<evidence type="ECO:0000259" key="3">
    <source>
        <dbReference type="PROSITE" id="PS50020"/>
    </source>
</evidence>
<evidence type="ECO:0000259" key="4">
    <source>
        <dbReference type="PROSITE" id="PS51676"/>
    </source>
</evidence>
<dbReference type="Gene3D" id="2.20.70.10">
    <property type="match status" value="2"/>
</dbReference>
<feature type="domain" description="FF" evidence="4">
    <location>
        <begin position="264"/>
        <end position="318"/>
    </location>
</feature>
<evidence type="ECO:0008006" key="7">
    <source>
        <dbReference type="Google" id="ProtNLM"/>
    </source>
</evidence>
<dbReference type="InParanoid" id="A0A0L0HMD3"/>
<dbReference type="PANTHER" id="PTHR15377">
    <property type="entry name" value="TRANSCRIPTION ELONGATION REGULATOR 1"/>
    <property type="match status" value="1"/>
</dbReference>
<dbReference type="GeneID" id="27686310"/>
<dbReference type="PANTHER" id="PTHR15377:SF3">
    <property type="entry name" value="WW DOMAIN-CONTAINING PROTEIN"/>
    <property type="match status" value="1"/>
</dbReference>